<feature type="transmembrane region" description="Helical" evidence="1">
    <location>
        <begin position="32"/>
        <end position="55"/>
    </location>
</feature>
<comment type="caution">
    <text evidence="2">The sequence shown here is derived from an EMBL/GenBank/DDBJ whole genome shotgun (WGS) entry which is preliminary data.</text>
</comment>
<name>A0ABS2PI05_9BACL</name>
<protein>
    <submittedName>
        <fullName evidence="2">Uncharacterized protein</fullName>
    </submittedName>
</protein>
<accession>A0ABS2PI05</accession>
<gene>
    <name evidence="2" type="ORF">JOD17_003703</name>
</gene>
<dbReference type="EMBL" id="JAFBEC010000014">
    <property type="protein sequence ID" value="MBM7634581.1"/>
    <property type="molecule type" value="Genomic_DNA"/>
</dbReference>
<evidence type="ECO:0000313" key="2">
    <source>
        <dbReference type="EMBL" id="MBM7634581.1"/>
    </source>
</evidence>
<proteinExistence type="predicted"/>
<feature type="transmembrane region" description="Helical" evidence="1">
    <location>
        <begin position="7"/>
        <end position="26"/>
    </location>
</feature>
<evidence type="ECO:0000313" key="3">
    <source>
        <dbReference type="Proteomes" id="UP000741863"/>
    </source>
</evidence>
<keyword evidence="3" id="KW-1185">Reference proteome</keyword>
<dbReference type="RefSeq" id="WP_204699398.1">
    <property type="nucleotide sequence ID" value="NZ_JAFBEC010000014.1"/>
</dbReference>
<dbReference type="Proteomes" id="UP000741863">
    <property type="component" value="Unassembled WGS sequence"/>
</dbReference>
<reference evidence="2 3" key="1">
    <citation type="submission" date="2021-01" db="EMBL/GenBank/DDBJ databases">
        <title>Genomic Encyclopedia of Type Strains, Phase IV (KMG-IV): sequencing the most valuable type-strain genomes for metagenomic binning, comparative biology and taxonomic classification.</title>
        <authorList>
            <person name="Goeker M."/>
        </authorList>
    </citation>
    <scope>NUCLEOTIDE SEQUENCE [LARGE SCALE GENOMIC DNA]</scope>
    <source>
        <strain evidence="2 3">DSM 25540</strain>
    </source>
</reference>
<evidence type="ECO:0000256" key="1">
    <source>
        <dbReference type="SAM" id="Phobius"/>
    </source>
</evidence>
<keyword evidence="1" id="KW-0472">Membrane</keyword>
<organism evidence="2 3">
    <name type="scientific">Geomicrobium sediminis</name>
    <dbReference type="NCBI Taxonomy" id="1347788"/>
    <lineage>
        <taxon>Bacteria</taxon>
        <taxon>Bacillati</taxon>
        <taxon>Bacillota</taxon>
        <taxon>Bacilli</taxon>
        <taxon>Bacillales</taxon>
        <taxon>Geomicrobium</taxon>
    </lineage>
</organism>
<keyword evidence="1" id="KW-0812">Transmembrane</keyword>
<sequence length="60" mass="6852">MDVLNRFGLFNVFIVFGGLVLILLYVDFDNPLVLDVVMLVAYALIVAMHLTRLVMILKNR</sequence>
<keyword evidence="1" id="KW-1133">Transmembrane helix</keyword>